<keyword evidence="2" id="KW-1185">Reference proteome</keyword>
<evidence type="ECO:0000256" key="1">
    <source>
        <dbReference type="SAM" id="Coils"/>
    </source>
</evidence>
<protein>
    <submittedName>
        <fullName evidence="3">Intracellular protein transport protein USO1-like</fullName>
    </submittedName>
</protein>
<dbReference type="Gene3D" id="1.20.5.1230">
    <property type="entry name" value="Apolipoprotein A-I"/>
    <property type="match status" value="1"/>
</dbReference>
<dbReference type="Gene3D" id="1.20.120.20">
    <property type="entry name" value="Apolipoprotein"/>
    <property type="match status" value="2"/>
</dbReference>
<reference evidence="3" key="1">
    <citation type="submission" date="2025-08" db="UniProtKB">
        <authorList>
            <consortium name="RefSeq"/>
        </authorList>
    </citation>
    <scope>IDENTIFICATION</scope>
    <source>
        <tissue evidence="3">Whole body</tissue>
    </source>
</reference>
<dbReference type="Proteomes" id="UP000694924">
    <property type="component" value="Unplaced"/>
</dbReference>
<proteinExistence type="predicted"/>
<dbReference type="GeneID" id="107072042"/>
<keyword evidence="1" id="KW-0175">Coiled coil</keyword>
<name>A0ABM1J3S2_POLDO</name>
<sequence>MYFGILEAIPEPLVAGFKQRVQEVWKDLKDNLQEKAKAIWNNPKVKEVVEKGEKVAEEAKKALRDVVENVRNEIDRISKEVEQIKDNVDTTSLKDKVQQAWNDFKKKVEEKSEEVKNNPNVKEIIEATDKAIEDAKGNVKAIIDAVQQAIDSISKEAEKVKKNADTTSLKDKVEQAWNDFKKKVEEKSEEVKNNPKVKEIIEATDKAIEDAKGNFKAIIDAVQKAIDSVSKEAEKVKKNADTTSLKDKVEQAWNDFKKKVEEKSEEVKNNPKVKEIIEATDKAIEDAKGDVKAIIDAVHKAIESISKEAEQIKDNVDTISWKEKIVKTWEDFKKKVEEKSEEVKNNPKVKEIIEATDKAIEDAKGDVKAIIDAVHKAIESISKEGEKVEENADATSWKEKVKGAWNDFKKKVDQKSEEIKNNPKVKEIIEATDKAIENAKGEAKEIVDAVHKAIDNISIRSYEVLAEPAGHDSVKEKLEKAWNNFKKIIADKVDEIIRDPKTKEILDKSEKVINEAHENAKNIIESIRKAADESSKNTDENSAKSVANIYVSNVKEAWESFKRKIAATYNNVWEKQKVKTAIDDGERTLLRIQDSAQDVVDAIRRELEKSHDNSQ</sequence>
<accession>A0ABM1J3S2</accession>
<dbReference type="SUPFAM" id="SSF58113">
    <property type="entry name" value="Apolipoprotein A-I"/>
    <property type="match status" value="1"/>
</dbReference>
<gene>
    <name evidence="3" type="primary">LOC107072042</name>
</gene>
<evidence type="ECO:0000313" key="3">
    <source>
        <dbReference type="RefSeq" id="XP_015187109.1"/>
    </source>
</evidence>
<evidence type="ECO:0000313" key="2">
    <source>
        <dbReference type="Proteomes" id="UP000694924"/>
    </source>
</evidence>
<dbReference type="RefSeq" id="XP_015187109.1">
    <property type="nucleotide sequence ID" value="XM_015331623.1"/>
</dbReference>
<organism evidence="2 3">
    <name type="scientific">Polistes dominula</name>
    <name type="common">European paper wasp</name>
    <name type="synonym">Vespa dominula</name>
    <dbReference type="NCBI Taxonomy" id="743375"/>
    <lineage>
        <taxon>Eukaryota</taxon>
        <taxon>Metazoa</taxon>
        <taxon>Ecdysozoa</taxon>
        <taxon>Arthropoda</taxon>
        <taxon>Hexapoda</taxon>
        <taxon>Insecta</taxon>
        <taxon>Pterygota</taxon>
        <taxon>Neoptera</taxon>
        <taxon>Endopterygota</taxon>
        <taxon>Hymenoptera</taxon>
        <taxon>Apocrita</taxon>
        <taxon>Aculeata</taxon>
        <taxon>Vespoidea</taxon>
        <taxon>Vespidae</taxon>
        <taxon>Polistinae</taxon>
        <taxon>Polistini</taxon>
        <taxon>Polistes</taxon>
    </lineage>
</organism>
<feature type="coiled-coil region" evidence="1">
    <location>
        <begin position="49"/>
        <end position="94"/>
    </location>
</feature>